<feature type="domain" description="HTH cro/C1-type" evidence="2">
    <location>
        <begin position="14"/>
        <end position="68"/>
    </location>
</feature>
<dbReference type="GO" id="GO:0003700">
    <property type="term" value="F:DNA-binding transcription factor activity"/>
    <property type="evidence" value="ECO:0007669"/>
    <property type="project" value="TreeGrafter"/>
</dbReference>
<dbReference type="PANTHER" id="PTHR46797">
    <property type="entry name" value="HTH-TYPE TRANSCRIPTIONAL REGULATOR"/>
    <property type="match status" value="1"/>
</dbReference>
<dbReference type="Pfam" id="PF01381">
    <property type="entry name" value="HTH_3"/>
    <property type="match status" value="1"/>
</dbReference>
<evidence type="ECO:0000313" key="3">
    <source>
        <dbReference type="EMBL" id="SDL85382.1"/>
    </source>
</evidence>
<gene>
    <name evidence="3" type="ORF">SAMN05421823_108282</name>
</gene>
<accession>A0A1G9NFT8</accession>
<dbReference type="AlphaFoldDB" id="A0A1G9NFT8"/>
<dbReference type="InterPro" id="IPR014710">
    <property type="entry name" value="RmlC-like_jellyroll"/>
</dbReference>
<dbReference type="Gene3D" id="2.60.120.10">
    <property type="entry name" value="Jelly Rolls"/>
    <property type="match status" value="1"/>
</dbReference>
<dbReference type="PROSITE" id="PS50943">
    <property type="entry name" value="HTH_CROC1"/>
    <property type="match status" value="1"/>
</dbReference>
<organism evidence="3 4">
    <name type="scientific">Catalinimonas alkaloidigena</name>
    <dbReference type="NCBI Taxonomy" id="1075417"/>
    <lineage>
        <taxon>Bacteria</taxon>
        <taxon>Pseudomonadati</taxon>
        <taxon>Bacteroidota</taxon>
        <taxon>Cytophagia</taxon>
        <taxon>Cytophagales</taxon>
        <taxon>Catalimonadaceae</taxon>
        <taxon>Catalinimonas</taxon>
    </lineage>
</organism>
<dbReference type="InterPro" id="IPR050807">
    <property type="entry name" value="TransReg_Diox_bact_type"/>
</dbReference>
<dbReference type="SUPFAM" id="SSF47413">
    <property type="entry name" value="lambda repressor-like DNA-binding domains"/>
    <property type="match status" value="1"/>
</dbReference>
<dbReference type="InterPro" id="IPR001387">
    <property type="entry name" value="Cro/C1-type_HTH"/>
</dbReference>
<dbReference type="SUPFAM" id="SSF51182">
    <property type="entry name" value="RmlC-like cupins"/>
    <property type="match status" value="1"/>
</dbReference>
<dbReference type="CDD" id="cd02209">
    <property type="entry name" value="cupin_XRE_C"/>
    <property type="match status" value="1"/>
</dbReference>
<dbReference type="SMART" id="SM00530">
    <property type="entry name" value="HTH_XRE"/>
    <property type="match status" value="1"/>
</dbReference>
<protein>
    <submittedName>
        <fullName evidence="3">Transcriptional regulator, contains XRE-family HTH domain</fullName>
    </submittedName>
</protein>
<keyword evidence="1" id="KW-0238">DNA-binding</keyword>
<dbReference type="PANTHER" id="PTHR46797:SF1">
    <property type="entry name" value="METHYLPHOSPHONATE SYNTHASE"/>
    <property type="match status" value="1"/>
</dbReference>
<sequence length="190" mass="21147">MVKSDALSRIGRKIKEVRKDKRLSLKEVAEASKVTAGLLSKIENFRTIPSLPVLHSIANALDVSMAELVEPVHQDPMPPYLLIRQGEGETEDREDSEGLSYESLISTDFTNMNVRVNIVSIQPGVFRPPLATDAMELIHVLAGKVRYGVGDKTVDLQEGDTLFFNGRIAHSVENPFPTPGRLFKVYFLEN</sequence>
<dbReference type="OrthoDB" id="9805356at2"/>
<name>A0A1G9NFT8_9BACT</name>
<evidence type="ECO:0000256" key="1">
    <source>
        <dbReference type="ARBA" id="ARBA00023125"/>
    </source>
</evidence>
<dbReference type="Gene3D" id="1.10.260.40">
    <property type="entry name" value="lambda repressor-like DNA-binding domains"/>
    <property type="match status" value="1"/>
</dbReference>
<keyword evidence="4" id="KW-1185">Reference proteome</keyword>
<dbReference type="CDD" id="cd00093">
    <property type="entry name" value="HTH_XRE"/>
    <property type="match status" value="1"/>
</dbReference>
<proteinExistence type="predicted"/>
<dbReference type="GO" id="GO:0003677">
    <property type="term" value="F:DNA binding"/>
    <property type="evidence" value="ECO:0007669"/>
    <property type="project" value="UniProtKB-KW"/>
</dbReference>
<reference evidence="3 4" key="1">
    <citation type="submission" date="2016-10" db="EMBL/GenBank/DDBJ databases">
        <authorList>
            <person name="de Groot N.N."/>
        </authorList>
    </citation>
    <scope>NUCLEOTIDE SEQUENCE [LARGE SCALE GENOMIC DNA]</scope>
    <source>
        <strain evidence="3 4">DSM 25186</strain>
    </source>
</reference>
<evidence type="ECO:0000313" key="4">
    <source>
        <dbReference type="Proteomes" id="UP000198510"/>
    </source>
</evidence>
<dbReference type="InterPro" id="IPR013096">
    <property type="entry name" value="Cupin_2"/>
</dbReference>
<evidence type="ECO:0000259" key="2">
    <source>
        <dbReference type="PROSITE" id="PS50943"/>
    </source>
</evidence>
<dbReference type="RefSeq" id="WP_089685328.1">
    <property type="nucleotide sequence ID" value="NZ_FNFO01000008.1"/>
</dbReference>
<dbReference type="GO" id="GO:0005829">
    <property type="term" value="C:cytosol"/>
    <property type="evidence" value="ECO:0007669"/>
    <property type="project" value="TreeGrafter"/>
</dbReference>
<dbReference type="Proteomes" id="UP000198510">
    <property type="component" value="Unassembled WGS sequence"/>
</dbReference>
<dbReference type="InterPro" id="IPR010982">
    <property type="entry name" value="Lambda_DNA-bd_dom_sf"/>
</dbReference>
<dbReference type="Pfam" id="PF07883">
    <property type="entry name" value="Cupin_2"/>
    <property type="match status" value="1"/>
</dbReference>
<dbReference type="STRING" id="1075417.SAMN05421823_108282"/>
<dbReference type="InterPro" id="IPR011051">
    <property type="entry name" value="RmlC_Cupin_sf"/>
</dbReference>
<dbReference type="EMBL" id="FNFO01000008">
    <property type="protein sequence ID" value="SDL85382.1"/>
    <property type="molecule type" value="Genomic_DNA"/>
</dbReference>